<reference evidence="2" key="1">
    <citation type="submission" date="2016-01" db="EMBL/GenBank/DDBJ databases">
        <authorList>
            <person name="Peeters C."/>
        </authorList>
    </citation>
    <scope>NUCLEOTIDE SEQUENCE [LARGE SCALE GENOMIC DNA]</scope>
    <source>
        <strain evidence="2">LMG 29317</strain>
    </source>
</reference>
<dbReference type="Proteomes" id="UP000055019">
    <property type="component" value="Unassembled WGS sequence"/>
</dbReference>
<protein>
    <submittedName>
        <fullName evidence="2">Uncharacterized protein</fullName>
    </submittedName>
</protein>
<dbReference type="EMBL" id="FCOM02000033">
    <property type="protein sequence ID" value="SAL80136.1"/>
    <property type="molecule type" value="Genomic_DNA"/>
</dbReference>
<evidence type="ECO:0000313" key="3">
    <source>
        <dbReference type="Proteomes" id="UP000055019"/>
    </source>
</evidence>
<accession>A0A158KG73</accession>
<name>A0A158KG73_9BURK</name>
<evidence type="ECO:0000256" key="1">
    <source>
        <dbReference type="SAM" id="MobiDB-lite"/>
    </source>
</evidence>
<dbReference type="RefSeq" id="WP_061149946.1">
    <property type="nucleotide sequence ID" value="NZ_FCOM02000033.1"/>
</dbReference>
<evidence type="ECO:0000313" key="2">
    <source>
        <dbReference type="EMBL" id="SAL80136.1"/>
    </source>
</evidence>
<sequence length="61" mass="7189">MQHEHSIDTKGPFFSGRNQETDQGHMTPETARKWPWAEAGRHYDWMDRHLPFEHDASLNGI</sequence>
<comment type="caution">
    <text evidence="2">The sequence shown here is derived from an EMBL/GenBank/DDBJ whole genome shotgun (WGS) entry which is preliminary data.</text>
</comment>
<dbReference type="OrthoDB" id="9011872at2"/>
<proteinExistence type="predicted"/>
<gene>
    <name evidence="2" type="ORF">AWB74_05670</name>
</gene>
<feature type="region of interest" description="Disordered" evidence="1">
    <location>
        <begin position="1"/>
        <end position="33"/>
    </location>
</feature>
<dbReference type="AlphaFoldDB" id="A0A158KG73"/>
<keyword evidence="3" id="KW-1185">Reference proteome</keyword>
<organism evidence="2 3">
    <name type="scientific">Caballeronia arvi</name>
    <dbReference type="NCBI Taxonomy" id="1777135"/>
    <lineage>
        <taxon>Bacteria</taxon>
        <taxon>Pseudomonadati</taxon>
        <taxon>Pseudomonadota</taxon>
        <taxon>Betaproteobacteria</taxon>
        <taxon>Burkholderiales</taxon>
        <taxon>Burkholderiaceae</taxon>
        <taxon>Caballeronia</taxon>
    </lineage>
</organism>